<proteinExistence type="predicted"/>
<organism evidence="2 3">
    <name type="scientific">Rhodococcoides corynebacterioides</name>
    <dbReference type="NCBI Taxonomy" id="53972"/>
    <lineage>
        <taxon>Bacteria</taxon>
        <taxon>Bacillati</taxon>
        <taxon>Actinomycetota</taxon>
        <taxon>Actinomycetes</taxon>
        <taxon>Mycobacteriales</taxon>
        <taxon>Nocardiaceae</taxon>
        <taxon>Rhodococcoides</taxon>
    </lineage>
</organism>
<name>A0ABS2KPE0_9NOCA</name>
<sequence length="176" mass="19229">MIHTVGGGSGGDRAAQQRSVHMGQCQHADDEGQAEQRVTEHRHGHTQLTAEERKQQGTRGRRHHGRDHGHQPRGDRGAIAMLDAGHHDVGNDDARRQPEHSSDHPEGHEHRGGSAVPHDVATDQSCTGTHGEQSHRDGAVELHHHRVRCMAQCDASVPLPRRRVGHTENDQCGDGA</sequence>
<accession>A0ABS2KPE0</accession>
<dbReference type="EMBL" id="JAFBBK010000001">
    <property type="protein sequence ID" value="MBM7413835.1"/>
    <property type="molecule type" value="Genomic_DNA"/>
</dbReference>
<evidence type="ECO:0000256" key="1">
    <source>
        <dbReference type="SAM" id="MobiDB-lite"/>
    </source>
</evidence>
<feature type="compositionally biased region" description="Basic and acidic residues" evidence="1">
    <location>
        <begin position="84"/>
        <end position="112"/>
    </location>
</feature>
<evidence type="ECO:0000313" key="2">
    <source>
        <dbReference type="EMBL" id="MBM7413835.1"/>
    </source>
</evidence>
<feature type="compositionally biased region" description="Polar residues" evidence="1">
    <location>
        <begin position="122"/>
        <end position="131"/>
    </location>
</feature>
<reference evidence="2 3" key="1">
    <citation type="submission" date="2021-01" db="EMBL/GenBank/DDBJ databases">
        <title>Genomics of switchgrass bacterial isolates.</title>
        <authorList>
            <person name="Shade A."/>
        </authorList>
    </citation>
    <scope>NUCLEOTIDE SEQUENCE [LARGE SCALE GENOMIC DNA]</scope>
    <source>
        <strain evidence="2 3">PvP111</strain>
    </source>
</reference>
<feature type="region of interest" description="Disordered" evidence="1">
    <location>
        <begin position="1"/>
        <end position="139"/>
    </location>
</feature>
<evidence type="ECO:0000313" key="3">
    <source>
        <dbReference type="Proteomes" id="UP000703038"/>
    </source>
</evidence>
<feature type="region of interest" description="Disordered" evidence="1">
    <location>
        <begin position="153"/>
        <end position="176"/>
    </location>
</feature>
<feature type="compositionally biased region" description="Gly residues" evidence="1">
    <location>
        <begin position="1"/>
        <end position="11"/>
    </location>
</feature>
<protein>
    <submittedName>
        <fullName evidence="2">Uncharacterized protein</fullName>
    </submittedName>
</protein>
<dbReference type="Proteomes" id="UP000703038">
    <property type="component" value="Unassembled WGS sequence"/>
</dbReference>
<gene>
    <name evidence="2" type="ORF">JOE42_000568</name>
</gene>
<keyword evidence="3" id="KW-1185">Reference proteome</keyword>
<comment type="caution">
    <text evidence="2">The sequence shown here is derived from an EMBL/GenBank/DDBJ whole genome shotgun (WGS) entry which is preliminary data.</text>
</comment>